<dbReference type="PANTHER" id="PTHR43780:SF2">
    <property type="entry name" value="1-AMINOCYCLOPROPANE-1-CARBOXYLATE DEAMINASE-RELATED"/>
    <property type="match status" value="1"/>
</dbReference>
<dbReference type="Pfam" id="PF00291">
    <property type="entry name" value="PALP"/>
    <property type="match status" value="1"/>
</dbReference>
<evidence type="ECO:0000256" key="1">
    <source>
        <dbReference type="ARBA" id="ARBA00001933"/>
    </source>
</evidence>
<dbReference type="PIRSF" id="PIRSF006278">
    <property type="entry name" value="ACCD_DCysDesulf"/>
    <property type="match status" value="1"/>
</dbReference>
<feature type="domain" description="Tryptophan synthase beta chain-like PALP" evidence="6">
    <location>
        <begin position="22"/>
        <end position="327"/>
    </location>
</feature>
<feature type="modified residue" description="N6-(pyridoxal phosphate)lysine" evidence="5">
    <location>
        <position position="59"/>
    </location>
</feature>
<dbReference type="AlphaFoldDB" id="A0A9J7AQD0"/>
<dbReference type="KEGG" id="naci:NUH88_20715"/>
<keyword evidence="3 5" id="KW-0663">Pyridoxal phosphate</keyword>
<dbReference type="InterPro" id="IPR036052">
    <property type="entry name" value="TrpB-like_PALP_sf"/>
</dbReference>
<evidence type="ECO:0000256" key="5">
    <source>
        <dbReference type="PIRSR" id="PIRSR006278-2"/>
    </source>
</evidence>
<dbReference type="RefSeq" id="WP_257768665.1">
    <property type="nucleotide sequence ID" value="NZ_CP102480.1"/>
</dbReference>
<evidence type="ECO:0000256" key="4">
    <source>
        <dbReference type="PIRSR" id="PIRSR006278-1"/>
    </source>
</evidence>
<gene>
    <name evidence="7" type="ORF">NUH88_20715</name>
</gene>
<dbReference type="InterPro" id="IPR001926">
    <property type="entry name" value="TrpB-like_PALP"/>
</dbReference>
<evidence type="ECO:0000313" key="8">
    <source>
        <dbReference type="Proteomes" id="UP001060336"/>
    </source>
</evidence>
<reference evidence="7" key="1">
    <citation type="submission" date="2022-08" db="EMBL/GenBank/DDBJ databases">
        <title>Nisaea acidiphila sp. nov., isolated from a marine algal debris and emended description of the genus Nisaea Urios et al. 2008.</title>
        <authorList>
            <person name="Kwon K."/>
        </authorList>
    </citation>
    <scope>NUCLEOTIDE SEQUENCE</scope>
    <source>
        <strain evidence="7">MEBiC11861</strain>
    </source>
</reference>
<dbReference type="SUPFAM" id="SSF53686">
    <property type="entry name" value="Tryptophan synthase beta subunit-like PLP-dependent enzymes"/>
    <property type="match status" value="1"/>
</dbReference>
<evidence type="ECO:0000256" key="2">
    <source>
        <dbReference type="ARBA" id="ARBA00008639"/>
    </source>
</evidence>
<evidence type="ECO:0000259" key="6">
    <source>
        <dbReference type="Pfam" id="PF00291"/>
    </source>
</evidence>
<name>A0A9J7AQD0_9PROT</name>
<dbReference type="EMBL" id="CP102480">
    <property type="protein sequence ID" value="UUX49803.1"/>
    <property type="molecule type" value="Genomic_DNA"/>
</dbReference>
<dbReference type="PANTHER" id="PTHR43780">
    <property type="entry name" value="1-AMINOCYCLOPROPANE-1-CARBOXYLATE DEAMINASE-RELATED"/>
    <property type="match status" value="1"/>
</dbReference>
<keyword evidence="8" id="KW-1185">Reference proteome</keyword>
<protein>
    <submittedName>
        <fullName evidence="7">D-cysteine desulfhydrase family protein</fullName>
    </submittedName>
</protein>
<dbReference type="Proteomes" id="UP001060336">
    <property type="component" value="Chromosome"/>
</dbReference>
<evidence type="ECO:0000256" key="3">
    <source>
        <dbReference type="ARBA" id="ARBA00022898"/>
    </source>
</evidence>
<comment type="cofactor">
    <cofactor evidence="1">
        <name>pyridoxal 5'-phosphate</name>
        <dbReference type="ChEBI" id="CHEBI:597326"/>
    </cofactor>
</comment>
<dbReference type="Gene3D" id="3.40.50.1100">
    <property type="match status" value="2"/>
</dbReference>
<dbReference type="InterPro" id="IPR027278">
    <property type="entry name" value="ACCD_DCysDesulf"/>
</dbReference>
<feature type="active site" description="Nucleophile" evidence="4">
    <location>
        <position position="86"/>
    </location>
</feature>
<dbReference type="GO" id="GO:0019148">
    <property type="term" value="F:D-cysteine desulfhydrase activity"/>
    <property type="evidence" value="ECO:0007669"/>
    <property type="project" value="TreeGrafter"/>
</dbReference>
<proteinExistence type="inferred from homology"/>
<accession>A0A9J7AQD0</accession>
<organism evidence="7 8">
    <name type="scientific">Nisaea acidiphila</name>
    <dbReference type="NCBI Taxonomy" id="1862145"/>
    <lineage>
        <taxon>Bacteria</taxon>
        <taxon>Pseudomonadati</taxon>
        <taxon>Pseudomonadota</taxon>
        <taxon>Alphaproteobacteria</taxon>
        <taxon>Rhodospirillales</taxon>
        <taxon>Thalassobaculaceae</taxon>
        <taxon>Nisaea</taxon>
    </lineage>
</organism>
<sequence>MTKERISRLRRRLDGFGRLGLAELPTPLQPLNRLSAHLGGPRLWVKREDCTGFGFGGNKLRKLDFVLKRALDEGYDTLVSGGVVQSNSQRQVAAAAAKLGLDCHLAVYHGRLEAPTPEYEQSGNALLNRLYGARLHDVPWTGDRNRAIGDLAAGLAANGRKPFVVPYGVSDGLGAAGYASAALEIAEQSAAFGISPRAVVHCSGSGATQAGLAVGAAICLPETEIVGIDIDAEPERVRADVVLYAAEAAALLETEFDPGSIEVVAGHAGPAYGVPHRATIDAISLAGRLEALTLDPVYSAKGLAGLIALVRAGRWSAEDDVVFVHTGGSPALFSYQSVLGI</sequence>
<comment type="similarity">
    <text evidence="2">Belongs to the ACC deaminase/D-cysteine desulfhydrase family.</text>
</comment>
<evidence type="ECO:0000313" key="7">
    <source>
        <dbReference type="EMBL" id="UUX49803.1"/>
    </source>
</evidence>